<dbReference type="RefSeq" id="WP_204915195.1">
    <property type="nucleotide sequence ID" value="NZ_JAFEUP010000001.1"/>
</dbReference>
<evidence type="ECO:0000313" key="3">
    <source>
        <dbReference type="Proteomes" id="UP000717995"/>
    </source>
</evidence>
<dbReference type="InterPro" id="IPR050664">
    <property type="entry name" value="Octanoyltrans_LipM/LipL"/>
</dbReference>
<dbReference type="PROSITE" id="PS51733">
    <property type="entry name" value="BPL_LPL_CATALYTIC"/>
    <property type="match status" value="1"/>
</dbReference>
<comment type="caution">
    <text evidence="2">The sequence shown here is derived from an EMBL/GenBank/DDBJ whole genome shotgun (WGS) entry which is preliminary data.</text>
</comment>
<feature type="domain" description="BPL/LPL catalytic" evidence="1">
    <location>
        <begin position="26"/>
        <end position="222"/>
    </location>
</feature>
<gene>
    <name evidence="2" type="ORF">JQX08_05290</name>
</gene>
<dbReference type="InterPro" id="IPR045864">
    <property type="entry name" value="aa-tRNA-synth_II/BPL/LPL"/>
</dbReference>
<reference evidence="2 3" key="1">
    <citation type="submission" date="2021-02" db="EMBL/GenBank/DDBJ databases">
        <authorList>
            <person name="Lee D.-H."/>
        </authorList>
    </citation>
    <scope>NUCLEOTIDE SEQUENCE [LARGE SCALE GENOMIC DNA]</scope>
    <source>
        <strain evidence="2 3">UL073</strain>
    </source>
</reference>
<dbReference type="EMBL" id="JAFEUP010000001">
    <property type="protein sequence ID" value="MBM7060115.1"/>
    <property type="molecule type" value="Genomic_DNA"/>
</dbReference>
<keyword evidence="2" id="KW-0436">Ligase</keyword>
<name>A0ABS2IAS9_9GAMM</name>
<proteinExistence type="predicted"/>
<organism evidence="2 3">
    <name type="scientific">Zestomonas insulae</name>
    <dbReference type="NCBI Taxonomy" id="2809017"/>
    <lineage>
        <taxon>Bacteria</taxon>
        <taxon>Pseudomonadati</taxon>
        <taxon>Pseudomonadota</taxon>
        <taxon>Gammaproteobacteria</taxon>
        <taxon>Pseudomonadales</taxon>
        <taxon>Pseudomonadaceae</taxon>
        <taxon>Zestomonas</taxon>
    </lineage>
</organism>
<keyword evidence="3" id="KW-1185">Reference proteome</keyword>
<protein>
    <submittedName>
        <fullName evidence="2">Lipoate--protein ligase family protein</fullName>
    </submittedName>
</protein>
<dbReference type="Proteomes" id="UP000717995">
    <property type="component" value="Unassembled WGS sequence"/>
</dbReference>
<accession>A0ABS2IAS9</accession>
<evidence type="ECO:0000259" key="1">
    <source>
        <dbReference type="PROSITE" id="PS51733"/>
    </source>
</evidence>
<dbReference type="PANTHER" id="PTHR43679">
    <property type="entry name" value="OCTANOYLTRANSFERASE LIPM-RELATED"/>
    <property type="match status" value="1"/>
</dbReference>
<dbReference type="GO" id="GO:0016874">
    <property type="term" value="F:ligase activity"/>
    <property type="evidence" value="ECO:0007669"/>
    <property type="project" value="UniProtKB-KW"/>
</dbReference>
<dbReference type="SUPFAM" id="SSF55681">
    <property type="entry name" value="Class II aaRS and biotin synthetases"/>
    <property type="match status" value="1"/>
</dbReference>
<dbReference type="PANTHER" id="PTHR43679:SF2">
    <property type="entry name" value="OCTANOYL-[GCVH]:PROTEIN N-OCTANOYLTRANSFERASE"/>
    <property type="match status" value="1"/>
</dbReference>
<evidence type="ECO:0000313" key="2">
    <source>
        <dbReference type="EMBL" id="MBM7060115.1"/>
    </source>
</evidence>
<dbReference type="Pfam" id="PF21948">
    <property type="entry name" value="LplA-B_cat"/>
    <property type="match status" value="1"/>
</dbReference>
<dbReference type="InterPro" id="IPR004143">
    <property type="entry name" value="BPL_LPL_catalytic"/>
</dbReference>
<dbReference type="Gene3D" id="3.30.930.10">
    <property type="entry name" value="Bira Bifunctional Protein, Domain 2"/>
    <property type="match status" value="1"/>
</dbReference>
<sequence>MQAIREFPVEAGLDAERLLLDQAHAAQHDCALLLWRPTEQALVMPRKFSRLPGFAEAAAQCAERGWPVALRDTGGEPVPQSPAVLNVALVYAVPPHEPDLTRLETAYLRLCQPFCAWLAAQGLQPGLGAVEGAFCDGRYNITLEGRKLVGTAQRWRRRPSDGRYVTLAHGAALMGNQREAMVELVNAFYAGCGLDERCRSASHIGLAECLEEPWVAVDELPTLYRQTLAEVGLALPLP</sequence>